<dbReference type="InterPro" id="IPR038063">
    <property type="entry name" value="Transpep_catalytic_dom"/>
</dbReference>
<evidence type="ECO:0000256" key="2">
    <source>
        <dbReference type="ARBA" id="ARBA00005992"/>
    </source>
</evidence>
<dbReference type="AlphaFoldDB" id="A0A9X1XNS0"/>
<dbReference type="Pfam" id="PF20142">
    <property type="entry name" value="Scaffold"/>
    <property type="match status" value="1"/>
</dbReference>
<dbReference type="GO" id="GO:0071555">
    <property type="term" value="P:cell wall organization"/>
    <property type="evidence" value="ECO:0007669"/>
    <property type="project" value="UniProtKB-UniRule"/>
</dbReference>
<dbReference type="CDD" id="cd16913">
    <property type="entry name" value="YkuD_like"/>
    <property type="match status" value="1"/>
</dbReference>
<accession>A0A9X1XNS0</accession>
<name>A0A9X1XNS0_9FLAO</name>
<dbReference type="PROSITE" id="PS52029">
    <property type="entry name" value="LD_TPASE"/>
    <property type="match status" value="1"/>
</dbReference>
<dbReference type="Proteomes" id="UP001139260">
    <property type="component" value="Unassembled WGS sequence"/>
</dbReference>
<dbReference type="RefSeq" id="WP_248427385.1">
    <property type="nucleotide sequence ID" value="NZ_JALNUB010000001.1"/>
</dbReference>
<keyword evidence="3" id="KW-0808">Transferase</keyword>
<evidence type="ECO:0000313" key="9">
    <source>
        <dbReference type="EMBL" id="MCK8140675.1"/>
    </source>
</evidence>
<evidence type="ECO:0000256" key="6">
    <source>
        <dbReference type="ARBA" id="ARBA00023316"/>
    </source>
</evidence>
<dbReference type="GO" id="GO:0016740">
    <property type="term" value="F:transferase activity"/>
    <property type="evidence" value="ECO:0007669"/>
    <property type="project" value="UniProtKB-KW"/>
</dbReference>
<evidence type="ECO:0000313" key="10">
    <source>
        <dbReference type="Proteomes" id="UP001139260"/>
    </source>
</evidence>
<evidence type="ECO:0000259" key="8">
    <source>
        <dbReference type="PROSITE" id="PS52029"/>
    </source>
</evidence>
<evidence type="ECO:0000256" key="7">
    <source>
        <dbReference type="PROSITE-ProRule" id="PRU01373"/>
    </source>
</evidence>
<dbReference type="GO" id="GO:0009252">
    <property type="term" value="P:peptidoglycan biosynthetic process"/>
    <property type="evidence" value="ECO:0007669"/>
    <property type="project" value="UniProtKB-KW"/>
</dbReference>
<evidence type="ECO:0000256" key="3">
    <source>
        <dbReference type="ARBA" id="ARBA00022679"/>
    </source>
</evidence>
<dbReference type="SUPFAM" id="SSF141523">
    <property type="entry name" value="L,D-transpeptidase catalytic domain-like"/>
    <property type="match status" value="1"/>
</dbReference>
<dbReference type="PANTHER" id="PTHR41533">
    <property type="entry name" value="L,D-TRANSPEPTIDASE HI_1667-RELATED"/>
    <property type="match status" value="1"/>
</dbReference>
<keyword evidence="6 7" id="KW-0961">Cell wall biogenesis/degradation</keyword>
<dbReference type="GO" id="GO:0008360">
    <property type="term" value="P:regulation of cell shape"/>
    <property type="evidence" value="ECO:0007669"/>
    <property type="project" value="UniProtKB-UniRule"/>
</dbReference>
<keyword evidence="4 7" id="KW-0133">Cell shape</keyword>
<comment type="caution">
    <text evidence="9">The sequence shown here is derived from an EMBL/GenBank/DDBJ whole genome shotgun (WGS) entry which is preliminary data.</text>
</comment>
<comment type="pathway">
    <text evidence="1 7">Cell wall biogenesis; peptidoglycan biosynthesis.</text>
</comment>
<evidence type="ECO:0000256" key="4">
    <source>
        <dbReference type="ARBA" id="ARBA00022960"/>
    </source>
</evidence>
<organism evidence="9 10">
    <name type="scientific">Flavobacterium pygoscelis</name>
    <dbReference type="NCBI Taxonomy" id="2893176"/>
    <lineage>
        <taxon>Bacteria</taxon>
        <taxon>Pseudomonadati</taxon>
        <taxon>Bacteroidota</taxon>
        <taxon>Flavobacteriia</taxon>
        <taxon>Flavobacteriales</taxon>
        <taxon>Flavobacteriaceae</taxon>
        <taxon>Flavobacterium</taxon>
    </lineage>
</organism>
<dbReference type="InterPro" id="IPR052905">
    <property type="entry name" value="LD-transpeptidase_YkuD-like"/>
</dbReference>
<feature type="active site" description="Proton donor/acceptor" evidence="7">
    <location>
        <position position="427"/>
    </location>
</feature>
<keyword evidence="10" id="KW-1185">Reference proteome</keyword>
<protein>
    <submittedName>
        <fullName evidence="9">L,D-transpeptidase family protein</fullName>
    </submittedName>
</protein>
<dbReference type="Pfam" id="PF03734">
    <property type="entry name" value="YkuD"/>
    <property type="match status" value="1"/>
</dbReference>
<dbReference type="PROSITE" id="PS51257">
    <property type="entry name" value="PROKAR_LIPOPROTEIN"/>
    <property type="match status" value="1"/>
</dbReference>
<gene>
    <name evidence="9" type="ORF">MW871_02090</name>
</gene>
<evidence type="ECO:0000256" key="5">
    <source>
        <dbReference type="ARBA" id="ARBA00022984"/>
    </source>
</evidence>
<dbReference type="GO" id="GO:0004180">
    <property type="term" value="F:carboxypeptidase activity"/>
    <property type="evidence" value="ECO:0007669"/>
    <property type="project" value="UniProtKB-ARBA"/>
</dbReference>
<proteinExistence type="inferred from homology"/>
<dbReference type="PANTHER" id="PTHR41533:SF2">
    <property type="entry name" value="BLR7131 PROTEIN"/>
    <property type="match status" value="1"/>
</dbReference>
<sequence length="529" mass="61208">MKKKITPILLITFTFLFVLVSCKKKIESQPAIVPATINTIEVAFDSTQIKTFFQKYPDLISYQAEVEELYRKHQSHYIWFDKDGLNEFSGLLYNKVNNLSSEGVETVIPYKEKFDAIYSNPENNKKANVDTELLSSSLYFFYARKVYAGIDNQKTNDLEWFLPRKKQSYVHFLDSLLVDPSLINKEEKGVLKQYYLLKDVLQKYQKIEKKGGWDTISLNPKVKSYVPGDSATAIAQIRKYLFVTDAISSDSKSMVYDEELAAGVLNFKKSSGNAINKTILPEHIKYMNVPISQRIKTIMVNMERCRWISNDITKSKELIVVNIPAFELTFFRDGKPELHSRVVVGKTMNKTVIFSAPMKYIVFRPYWNVPTSILKKEILPAIEKNPNYLAQHNMEWNNNSVRQKPGTSNSLGLVKFLFPNSNDIYLHDTPSKNLFNRDTRAFSHGCIRVAKPRELAAAIMKYDTKWNAEKINAKMDSGDEYWYTLKNKIPVYIGYFTSWVGDDGIIRFYDDVYKRDDKLASILFENKVK</sequence>
<comment type="similarity">
    <text evidence="2">Belongs to the YkuD family.</text>
</comment>
<feature type="domain" description="L,D-TPase catalytic" evidence="8">
    <location>
        <begin position="317"/>
        <end position="474"/>
    </location>
</feature>
<keyword evidence="5 7" id="KW-0573">Peptidoglycan synthesis</keyword>
<dbReference type="EMBL" id="JALNUB010000001">
    <property type="protein sequence ID" value="MCK8140675.1"/>
    <property type="molecule type" value="Genomic_DNA"/>
</dbReference>
<evidence type="ECO:0000256" key="1">
    <source>
        <dbReference type="ARBA" id="ARBA00004752"/>
    </source>
</evidence>
<reference evidence="9" key="1">
    <citation type="submission" date="2022-04" db="EMBL/GenBank/DDBJ databases">
        <title>Flavobacterium pygoscelis sp. nov. isolated from Chinstrap chick (Pygoscelis antarcticus).</title>
        <authorList>
            <person name="Irgang R."/>
            <person name="Poblete-Morales M."/>
            <person name="Avendano-Herrera R."/>
        </authorList>
    </citation>
    <scope>NUCLEOTIDE SEQUENCE</scope>
    <source>
        <strain evidence="9">I-SCBP12n</strain>
    </source>
</reference>
<feature type="active site" description="Nucleophile" evidence="7">
    <location>
        <position position="446"/>
    </location>
</feature>
<dbReference type="InterPro" id="IPR045380">
    <property type="entry name" value="LD_TPept_scaffold_dom"/>
</dbReference>
<dbReference type="Gene3D" id="2.40.440.10">
    <property type="entry name" value="L,D-transpeptidase catalytic domain-like"/>
    <property type="match status" value="1"/>
</dbReference>
<dbReference type="InterPro" id="IPR005490">
    <property type="entry name" value="LD_TPept_cat_dom"/>
</dbReference>